<sequence>MQKQNLLRFIASIVIIFVVAFGIKMALAWTSPASAPPTQSITLGDITGVTVSPGITGGGTSGTVNIGPDTTYLQRRVSGTCAAGSAMRVVSADGTVTCETAGGGGGDITEVNTLSGSGLTGGATSGAVTLRIGFPSLDCSPGEVRTFDLDSGAYICALLQGMTMTTYNGNLGGYSGAAAKCAAEYPGTHMCSAHEINLYLQSGGSLGVGTYWYSTGTFVIPTTFTNLADCLGWTSSNSIYGGAVFGTYPSFAYCNSLHKIICCT</sequence>
<dbReference type="Proteomes" id="UP000179258">
    <property type="component" value="Unassembled WGS sequence"/>
</dbReference>
<evidence type="ECO:0000313" key="2">
    <source>
        <dbReference type="Proteomes" id="UP000179258"/>
    </source>
</evidence>
<proteinExistence type="predicted"/>
<organism evidence="1 2">
    <name type="scientific">Candidatus Wildermuthbacteria bacterium RIFCSPHIGHO2_02_FULL_47_17</name>
    <dbReference type="NCBI Taxonomy" id="1802452"/>
    <lineage>
        <taxon>Bacteria</taxon>
        <taxon>Candidatus Wildermuthiibacteriota</taxon>
    </lineage>
</organism>
<protein>
    <submittedName>
        <fullName evidence="1">Uncharacterized protein</fullName>
    </submittedName>
</protein>
<comment type="caution">
    <text evidence="1">The sequence shown here is derived from an EMBL/GenBank/DDBJ whole genome shotgun (WGS) entry which is preliminary data.</text>
</comment>
<dbReference type="EMBL" id="MHTX01000004">
    <property type="protein sequence ID" value="OHA68934.1"/>
    <property type="molecule type" value="Genomic_DNA"/>
</dbReference>
<reference evidence="1 2" key="1">
    <citation type="journal article" date="2016" name="Nat. Commun.">
        <title>Thousands of microbial genomes shed light on interconnected biogeochemical processes in an aquifer system.</title>
        <authorList>
            <person name="Anantharaman K."/>
            <person name="Brown C.T."/>
            <person name="Hug L.A."/>
            <person name="Sharon I."/>
            <person name="Castelle C.J."/>
            <person name="Probst A.J."/>
            <person name="Thomas B.C."/>
            <person name="Singh A."/>
            <person name="Wilkins M.J."/>
            <person name="Karaoz U."/>
            <person name="Brodie E.L."/>
            <person name="Williams K.H."/>
            <person name="Hubbard S.S."/>
            <person name="Banfield J.F."/>
        </authorList>
    </citation>
    <scope>NUCLEOTIDE SEQUENCE [LARGE SCALE GENOMIC DNA]</scope>
</reference>
<name>A0A1G2R7W8_9BACT</name>
<dbReference type="AlphaFoldDB" id="A0A1G2R7W8"/>
<gene>
    <name evidence="1" type="ORF">A3D59_00555</name>
</gene>
<evidence type="ECO:0000313" key="1">
    <source>
        <dbReference type="EMBL" id="OHA68934.1"/>
    </source>
</evidence>
<accession>A0A1G2R7W8</accession>